<sequence length="69" mass="7953">MIRGVFFLHSVSIFLLTYFLQRRALEHHKDLFDGAGLCACPSSVPKVRFATRSRQTLDVPTILSAKFWR</sequence>
<accession>A0A3N1UDX8</accession>
<dbReference type="EMBL" id="RJVA01000017">
    <property type="protein sequence ID" value="ROQ89612.1"/>
    <property type="molecule type" value="Genomic_DNA"/>
</dbReference>
<reference evidence="1 2" key="1">
    <citation type="submission" date="2018-11" db="EMBL/GenBank/DDBJ databases">
        <title>Genomic Encyclopedia of Type Strains, Phase IV (KMG-IV): sequencing the most valuable type-strain genomes for metagenomic binning, comparative biology and taxonomic classification.</title>
        <authorList>
            <person name="Goeker M."/>
        </authorList>
    </citation>
    <scope>NUCLEOTIDE SEQUENCE [LARGE SCALE GENOMIC DNA]</scope>
    <source>
        <strain evidence="1 2">DSM 22027</strain>
    </source>
</reference>
<evidence type="ECO:0000313" key="2">
    <source>
        <dbReference type="Proteomes" id="UP000276223"/>
    </source>
</evidence>
<proteinExistence type="predicted"/>
<gene>
    <name evidence="1" type="ORF">EDC27_3149</name>
</gene>
<dbReference type="Proteomes" id="UP000276223">
    <property type="component" value="Unassembled WGS sequence"/>
</dbReference>
<dbReference type="AlphaFoldDB" id="A0A3N1UDX8"/>
<name>A0A3N1UDX8_9BACT</name>
<comment type="caution">
    <text evidence="1">The sequence shown here is derived from an EMBL/GenBank/DDBJ whole genome shotgun (WGS) entry which is preliminary data.</text>
</comment>
<protein>
    <submittedName>
        <fullName evidence="1">Uncharacterized protein</fullName>
    </submittedName>
</protein>
<keyword evidence="2" id="KW-1185">Reference proteome</keyword>
<evidence type="ECO:0000313" key="1">
    <source>
        <dbReference type="EMBL" id="ROQ89612.1"/>
    </source>
</evidence>
<organism evidence="1 2">
    <name type="scientific">Desulfosoma caldarium</name>
    <dbReference type="NCBI Taxonomy" id="610254"/>
    <lineage>
        <taxon>Bacteria</taxon>
        <taxon>Pseudomonadati</taxon>
        <taxon>Thermodesulfobacteriota</taxon>
        <taxon>Syntrophobacteria</taxon>
        <taxon>Syntrophobacterales</taxon>
        <taxon>Syntrophobacteraceae</taxon>
        <taxon>Desulfosoma</taxon>
    </lineage>
</organism>